<organism evidence="2 3">
    <name type="scientific">Amborella trichopoda</name>
    <dbReference type="NCBI Taxonomy" id="13333"/>
    <lineage>
        <taxon>Eukaryota</taxon>
        <taxon>Viridiplantae</taxon>
        <taxon>Streptophyta</taxon>
        <taxon>Embryophyta</taxon>
        <taxon>Tracheophyta</taxon>
        <taxon>Spermatophyta</taxon>
        <taxon>Magnoliopsida</taxon>
        <taxon>Amborellales</taxon>
        <taxon>Amborellaceae</taxon>
        <taxon>Amborella</taxon>
    </lineage>
</organism>
<accession>W1PEE3</accession>
<proteinExistence type="predicted"/>
<dbReference type="HOGENOM" id="CLU_1799062_0_0_1"/>
<evidence type="ECO:0000313" key="2">
    <source>
        <dbReference type="EMBL" id="ERN06001.1"/>
    </source>
</evidence>
<sequence>MRGQERTSWVALSAHRAKDCPQKQPLSTVQTMEEGEEEAIRAPSLQLHEIQKVGKENPQEVGPQTDKGYEQDAAQSIVGIARDILLKAGLPQRQATYLTTILLEEAKEGLMAPTTIERLLKEYTDVKPPQLAKSLPLLRVVDHQ</sequence>
<protein>
    <submittedName>
        <fullName evidence="2">Uncharacterized protein</fullName>
    </submittedName>
</protein>
<evidence type="ECO:0000256" key="1">
    <source>
        <dbReference type="SAM" id="MobiDB-lite"/>
    </source>
</evidence>
<dbReference type="EMBL" id="KI393946">
    <property type="protein sequence ID" value="ERN06001.1"/>
    <property type="molecule type" value="Genomic_DNA"/>
</dbReference>
<gene>
    <name evidence="2" type="ORF">AMTR_s00143p00103940</name>
</gene>
<evidence type="ECO:0000313" key="3">
    <source>
        <dbReference type="Proteomes" id="UP000017836"/>
    </source>
</evidence>
<dbReference type="AlphaFoldDB" id="W1PEE3"/>
<reference evidence="3" key="1">
    <citation type="journal article" date="2013" name="Science">
        <title>The Amborella genome and the evolution of flowering plants.</title>
        <authorList>
            <consortium name="Amborella Genome Project"/>
        </authorList>
    </citation>
    <scope>NUCLEOTIDE SEQUENCE [LARGE SCALE GENOMIC DNA]</scope>
</reference>
<keyword evidence="3" id="KW-1185">Reference proteome</keyword>
<name>W1PEE3_AMBTC</name>
<dbReference type="Proteomes" id="UP000017836">
    <property type="component" value="Unassembled WGS sequence"/>
</dbReference>
<dbReference type="Gramene" id="ERN06001">
    <property type="protein sequence ID" value="ERN06001"/>
    <property type="gene ID" value="AMTR_s00143p00103940"/>
</dbReference>
<feature type="region of interest" description="Disordered" evidence="1">
    <location>
        <begin position="13"/>
        <end position="44"/>
    </location>
</feature>